<name>A0AA38T4B8_9ASTR</name>
<organism evidence="1 2">
    <name type="scientific">Centaurea solstitialis</name>
    <name type="common">yellow star-thistle</name>
    <dbReference type="NCBI Taxonomy" id="347529"/>
    <lineage>
        <taxon>Eukaryota</taxon>
        <taxon>Viridiplantae</taxon>
        <taxon>Streptophyta</taxon>
        <taxon>Embryophyta</taxon>
        <taxon>Tracheophyta</taxon>
        <taxon>Spermatophyta</taxon>
        <taxon>Magnoliopsida</taxon>
        <taxon>eudicotyledons</taxon>
        <taxon>Gunneridae</taxon>
        <taxon>Pentapetalae</taxon>
        <taxon>asterids</taxon>
        <taxon>campanulids</taxon>
        <taxon>Asterales</taxon>
        <taxon>Asteraceae</taxon>
        <taxon>Carduoideae</taxon>
        <taxon>Cardueae</taxon>
        <taxon>Centaureinae</taxon>
        <taxon>Centaurea</taxon>
    </lineage>
</organism>
<reference evidence="1" key="1">
    <citation type="submission" date="2023-03" db="EMBL/GenBank/DDBJ databases">
        <title>Chromosome-scale reference genome and RAD-based genetic map of yellow starthistle (Centaurea solstitialis) reveal putative structural variation and QTLs associated with invader traits.</title>
        <authorList>
            <person name="Reatini B."/>
            <person name="Cang F.A."/>
            <person name="Jiang Q."/>
            <person name="Mckibben M.T.W."/>
            <person name="Barker M.S."/>
            <person name="Rieseberg L.H."/>
            <person name="Dlugosch K.M."/>
        </authorList>
    </citation>
    <scope>NUCLEOTIDE SEQUENCE</scope>
    <source>
        <strain evidence="1">CAN-66</strain>
        <tissue evidence="1">Leaf</tissue>
    </source>
</reference>
<dbReference type="SUPFAM" id="SSF54928">
    <property type="entry name" value="RNA-binding domain, RBD"/>
    <property type="match status" value="1"/>
</dbReference>
<sequence length="100" mass="11697">MREVREKAVDARRWDVRVNQEGLRQRRRGSSFKGVEDAIDYKEKDLWKVFCKFGQLVDVFVAKKTIVTGRRFGFARFLGVKDPSLLESELNSIWLSRSTS</sequence>
<keyword evidence="2" id="KW-1185">Reference proteome</keyword>
<evidence type="ECO:0000313" key="1">
    <source>
        <dbReference type="EMBL" id="KAJ9543998.1"/>
    </source>
</evidence>
<dbReference type="EMBL" id="JARYMX010000006">
    <property type="protein sequence ID" value="KAJ9543998.1"/>
    <property type="molecule type" value="Genomic_DNA"/>
</dbReference>
<comment type="caution">
    <text evidence="1">The sequence shown here is derived from an EMBL/GenBank/DDBJ whole genome shotgun (WGS) entry which is preliminary data.</text>
</comment>
<dbReference type="GO" id="GO:0003676">
    <property type="term" value="F:nucleic acid binding"/>
    <property type="evidence" value="ECO:0007669"/>
    <property type="project" value="InterPro"/>
</dbReference>
<dbReference type="CDD" id="cd00590">
    <property type="entry name" value="RRM_SF"/>
    <property type="match status" value="1"/>
</dbReference>
<gene>
    <name evidence="1" type="ORF">OSB04_023705</name>
</gene>
<dbReference type="AlphaFoldDB" id="A0AA38T4B8"/>
<evidence type="ECO:0008006" key="3">
    <source>
        <dbReference type="Google" id="ProtNLM"/>
    </source>
</evidence>
<protein>
    <recommendedName>
        <fullName evidence="3">RRM domain-containing protein</fullName>
    </recommendedName>
</protein>
<evidence type="ECO:0000313" key="2">
    <source>
        <dbReference type="Proteomes" id="UP001172457"/>
    </source>
</evidence>
<proteinExistence type="predicted"/>
<dbReference type="InterPro" id="IPR035979">
    <property type="entry name" value="RBD_domain_sf"/>
</dbReference>
<dbReference type="Proteomes" id="UP001172457">
    <property type="component" value="Chromosome 6"/>
</dbReference>
<accession>A0AA38T4B8</accession>